<keyword evidence="3" id="KW-0663">Pyridoxal phosphate</keyword>
<dbReference type="Gene3D" id="3.90.1150.10">
    <property type="entry name" value="Aspartate Aminotransferase, domain 1"/>
    <property type="match status" value="1"/>
</dbReference>
<dbReference type="PANTHER" id="PTHR46577:SF2">
    <property type="entry name" value="TRANSCRIPTIONAL REGULATORY PROTEIN"/>
    <property type="match status" value="1"/>
</dbReference>
<keyword evidence="6" id="KW-0804">Transcription</keyword>
<dbReference type="InterPro" id="IPR051446">
    <property type="entry name" value="HTH_trans_reg/aminotransferase"/>
</dbReference>
<evidence type="ECO:0000256" key="2">
    <source>
        <dbReference type="ARBA" id="ARBA00022576"/>
    </source>
</evidence>
<evidence type="ECO:0000256" key="1">
    <source>
        <dbReference type="ARBA" id="ARBA00005384"/>
    </source>
</evidence>
<dbReference type="GO" id="GO:0003677">
    <property type="term" value="F:DNA binding"/>
    <property type="evidence" value="ECO:0007669"/>
    <property type="project" value="UniProtKB-KW"/>
</dbReference>
<name>A0A415ES61_ENTCA</name>
<reference evidence="8 9" key="1">
    <citation type="submission" date="2018-08" db="EMBL/GenBank/DDBJ databases">
        <title>A genome reference for cultivated species of the human gut microbiota.</title>
        <authorList>
            <person name="Zou Y."/>
            <person name="Xue W."/>
            <person name="Luo G."/>
        </authorList>
    </citation>
    <scope>NUCLEOTIDE SEQUENCE [LARGE SCALE GENOMIC DNA]</scope>
    <source>
        <strain evidence="8 9">AF48-16</strain>
    </source>
</reference>
<evidence type="ECO:0000256" key="6">
    <source>
        <dbReference type="ARBA" id="ARBA00023163"/>
    </source>
</evidence>
<keyword evidence="2 8" id="KW-0032">Aminotransferase</keyword>
<dbReference type="GO" id="GO:0030170">
    <property type="term" value="F:pyridoxal phosphate binding"/>
    <property type="evidence" value="ECO:0007669"/>
    <property type="project" value="InterPro"/>
</dbReference>
<dbReference type="CDD" id="cd00609">
    <property type="entry name" value="AAT_like"/>
    <property type="match status" value="1"/>
</dbReference>
<dbReference type="InterPro" id="IPR000524">
    <property type="entry name" value="Tscrpt_reg_HTH_GntR"/>
</dbReference>
<comment type="similarity">
    <text evidence="1">In the C-terminal section; belongs to the class-I pyridoxal-phosphate-dependent aminotransferase family.</text>
</comment>
<dbReference type="Pfam" id="PF00392">
    <property type="entry name" value="GntR"/>
    <property type="match status" value="1"/>
</dbReference>
<accession>A0A415ES61</accession>
<dbReference type="Proteomes" id="UP000286288">
    <property type="component" value="Unassembled WGS sequence"/>
</dbReference>
<proteinExistence type="inferred from homology"/>
<feature type="domain" description="HTH gntR-type" evidence="7">
    <location>
        <begin position="12"/>
        <end position="80"/>
    </location>
</feature>
<dbReference type="Gene3D" id="1.10.10.10">
    <property type="entry name" value="Winged helix-like DNA-binding domain superfamily/Winged helix DNA-binding domain"/>
    <property type="match status" value="1"/>
</dbReference>
<evidence type="ECO:0000256" key="3">
    <source>
        <dbReference type="ARBA" id="ARBA00022898"/>
    </source>
</evidence>
<evidence type="ECO:0000256" key="4">
    <source>
        <dbReference type="ARBA" id="ARBA00023015"/>
    </source>
</evidence>
<dbReference type="PRINTS" id="PR00035">
    <property type="entry name" value="HTHGNTR"/>
</dbReference>
<keyword evidence="5" id="KW-0238">DNA-binding</keyword>
<protein>
    <submittedName>
        <fullName evidence="8">PLP-dependent aminotransferase family protein</fullName>
    </submittedName>
</protein>
<dbReference type="InterPro" id="IPR015424">
    <property type="entry name" value="PyrdxlP-dep_Trfase"/>
</dbReference>
<evidence type="ECO:0000256" key="5">
    <source>
        <dbReference type="ARBA" id="ARBA00023125"/>
    </source>
</evidence>
<dbReference type="SUPFAM" id="SSF46785">
    <property type="entry name" value="Winged helix' DNA-binding domain"/>
    <property type="match status" value="1"/>
</dbReference>
<dbReference type="SUPFAM" id="SSF53383">
    <property type="entry name" value="PLP-dependent transferases"/>
    <property type="match status" value="1"/>
</dbReference>
<dbReference type="PROSITE" id="PS50949">
    <property type="entry name" value="HTH_GNTR"/>
    <property type="match status" value="1"/>
</dbReference>
<dbReference type="GO" id="GO:0008483">
    <property type="term" value="F:transaminase activity"/>
    <property type="evidence" value="ECO:0007669"/>
    <property type="project" value="UniProtKB-KW"/>
</dbReference>
<dbReference type="InterPro" id="IPR036390">
    <property type="entry name" value="WH_DNA-bd_sf"/>
</dbReference>
<dbReference type="InterPro" id="IPR015421">
    <property type="entry name" value="PyrdxlP-dep_Trfase_major"/>
</dbReference>
<sequence>MASSSIDKQKKQPIYQQIVTHFIEEIQAGIYGPGDRLPPERSLAQTFGVNRSTVVKALDELKSLGWIERKQGSGSRVLEGRWGNRQTPLSYLRSSLSSPYLQQDPYVQQIQHLRTEKDVLDLYTGDLPADLIPDFTFPAFTWEEIRKESTKVLPTGYEPLQEILLQHLADSFNLPTNGQKLVITAGSTQGITLLMQVLLHAGDCIATEDPSFLFSLPLFSTMNVQLIGIKQDSEGMRPAALEKVLKEKKIKFVYLNPTFQNPTGHTMSDHRRQAIIRLCQTYQVPIIEDDVFSELAFDKVPPKLKSTAPETVIYLGSLSKLLGSSIKIGWLLVPEALADQFAQAKKRMAIDTTIFPQVLANIALRSSDYHQQQRTLLAEMAQRQQDLLQLLQAFQEDWQWQSTKGGLYLWLTWRHRALTRKDWSLFLANDCLVAPAFLFSNDTNGLRLNYTRLAKDDLPRFQERFTKITQQLKEQTYERNH</sequence>
<organism evidence="8 9">
    <name type="scientific">Enterococcus casseliflavus</name>
    <name type="common">Enterococcus flavescens</name>
    <dbReference type="NCBI Taxonomy" id="37734"/>
    <lineage>
        <taxon>Bacteria</taxon>
        <taxon>Bacillati</taxon>
        <taxon>Bacillota</taxon>
        <taxon>Bacilli</taxon>
        <taxon>Lactobacillales</taxon>
        <taxon>Enterococcaceae</taxon>
        <taxon>Enterococcus</taxon>
    </lineage>
</organism>
<evidence type="ECO:0000313" key="9">
    <source>
        <dbReference type="Proteomes" id="UP000286288"/>
    </source>
</evidence>
<gene>
    <name evidence="8" type="ORF">DW084_10400</name>
</gene>
<dbReference type="CDD" id="cd07377">
    <property type="entry name" value="WHTH_GntR"/>
    <property type="match status" value="1"/>
</dbReference>
<dbReference type="GO" id="GO:0003700">
    <property type="term" value="F:DNA-binding transcription factor activity"/>
    <property type="evidence" value="ECO:0007669"/>
    <property type="project" value="InterPro"/>
</dbReference>
<dbReference type="PANTHER" id="PTHR46577">
    <property type="entry name" value="HTH-TYPE TRANSCRIPTIONAL REGULATORY PROTEIN GABR"/>
    <property type="match status" value="1"/>
</dbReference>
<keyword evidence="4" id="KW-0805">Transcription regulation</keyword>
<dbReference type="SMART" id="SM00345">
    <property type="entry name" value="HTH_GNTR"/>
    <property type="match status" value="1"/>
</dbReference>
<dbReference type="AlphaFoldDB" id="A0A415ES61"/>
<dbReference type="Gene3D" id="3.40.640.10">
    <property type="entry name" value="Type I PLP-dependent aspartate aminotransferase-like (Major domain)"/>
    <property type="match status" value="1"/>
</dbReference>
<evidence type="ECO:0000313" key="8">
    <source>
        <dbReference type="EMBL" id="RHK06150.1"/>
    </source>
</evidence>
<dbReference type="InterPro" id="IPR004839">
    <property type="entry name" value="Aminotransferase_I/II_large"/>
</dbReference>
<comment type="caution">
    <text evidence="8">The sequence shown here is derived from an EMBL/GenBank/DDBJ whole genome shotgun (WGS) entry which is preliminary data.</text>
</comment>
<evidence type="ECO:0000259" key="7">
    <source>
        <dbReference type="PROSITE" id="PS50949"/>
    </source>
</evidence>
<keyword evidence="8" id="KW-0808">Transferase</keyword>
<dbReference type="FunFam" id="1.10.10.10:FF:000079">
    <property type="entry name" value="GntR family transcriptional regulator"/>
    <property type="match status" value="1"/>
</dbReference>
<dbReference type="InterPro" id="IPR036388">
    <property type="entry name" value="WH-like_DNA-bd_sf"/>
</dbReference>
<dbReference type="EMBL" id="QRMZ01000012">
    <property type="protein sequence ID" value="RHK06150.1"/>
    <property type="molecule type" value="Genomic_DNA"/>
</dbReference>
<dbReference type="InterPro" id="IPR015422">
    <property type="entry name" value="PyrdxlP-dep_Trfase_small"/>
</dbReference>
<dbReference type="RefSeq" id="WP_151195769.1">
    <property type="nucleotide sequence ID" value="NZ_JAOURU010000003.1"/>
</dbReference>
<dbReference type="Pfam" id="PF00155">
    <property type="entry name" value="Aminotran_1_2"/>
    <property type="match status" value="1"/>
</dbReference>